<keyword evidence="9" id="KW-1185">Reference proteome</keyword>
<keyword evidence="4" id="KW-0443">Lipid metabolism</keyword>
<accession>A0A2D2DJU8</accession>
<dbReference type="AlphaFoldDB" id="A0A2D2DJU8"/>
<dbReference type="KEGG" id="mass:CR152_12570"/>
<comment type="pathway">
    <text evidence="1">Lipid metabolism.</text>
</comment>
<organism evidence="8 9">
    <name type="scientific">Massilia violaceinigra</name>
    <dbReference type="NCBI Taxonomy" id="2045208"/>
    <lineage>
        <taxon>Bacteria</taxon>
        <taxon>Pseudomonadati</taxon>
        <taxon>Pseudomonadota</taxon>
        <taxon>Betaproteobacteria</taxon>
        <taxon>Burkholderiales</taxon>
        <taxon>Oxalobacteraceae</taxon>
        <taxon>Telluria group</taxon>
        <taxon>Massilia</taxon>
    </lineage>
</organism>
<proteinExistence type="predicted"/>
<dbReference type="SMART" id="SM00563">
    <property type="entry name" value="PlsC"/>
    <property type="match status" value="1"/>
</dbReference>
<dbReference type="PANTHER" id="PTHR10434">
    <property type="entry name" value="1-ACYL-SN-GLYCEROL-3-PHOSPHATE ACYLTRANSFERASE"/>
    <property type="match status" value="1"/>
</dbReference>
<evidence type="ECO:0000256" key="4">
    <source>
        <dbReference type="ARBA" id="ARBA00023098"/>
    </source>
</evidence>
<reference evidence="8" key="1">
    <citation type="submission" date="2017-10" db="EMBL/GenBank/DDBJ databases">
        <title>Massilia psychrophilum sp. nov., a novel purple-pigmented bacterium isolated from Tianshan glacier, Xinjiang Municipality, China.</title>
        <authorList>
            <person name="Wang H."/>
        </authorList>
    </citation>
    <scope>NUCLEOTIDE SEQUENCE [LARGE SCALE GENOMIC DNA]</scope>
    <source>
        <strain evidence="8">B2</strain>
    </source>
</reference>
<dbReference type="CDD" id="cd07989">
    <property type="entry name" value="LPLAT_AGPAT-like"/>
    <property type="match status" value="1"/>
</dbReference>
<dbReference type="Pfam" id="PF01553">
    <property type="entry name" value="Acyltransferase"/>
    <property type="match status" value="1"/>
</dbReference>
<sequence>MQPAFPFLWCHVKIKLYFRLCRVFFHLLTGLSACAFVFPWASHRLRDRVTQSWSRRLVSICGVTVMPSTGVPALAHAMVVANHVSWLDIFVINALYPCRFVAKSEIREWPVLGWLADKAGTVFLARGNRRDLRQIFKGLVLKLEQGERVAFFPEGTTAQQGSLMPFHANLFEAAVDAKVMVQPYAVCYMDDTQRLLHPSIEFIGDMTFAQSMVAILSGPPVFARLVCSEPINAAGAHRRDVCAAAHAAVGAALSQEIVGR</sequence>
<name>A0A2D2DJU8_9BURK</name>
<dbReference type="InterPro" id="IPR002123">
    <property type="entry name" value="Plipid/glycerol_acylTrfase"/>
</dbReference>
<evidence type="ECO:0000256" key="5">
    <source>
        <dbReference type="ARBA" id="ARBA00023315"/>
    </source>
</evidence>
<gene>
    <name evidence="8" type="ORF">CR152_12570</name>
</gene>
<feature type="transmembrane region" description="Helical" evidence="6">
    <location>
        <begin position="23"/>
        <end position="41"/>
    </location>
</feature>
<evidence type="ECO:0000259" key="7">
    <source>
        <dbReference type="SMART" id="SM00563"/>
    </source>
</evidence>
<keyword evidence="5 8" id="KW-0012">Acyltransferase</keyword>
<keyword evidence="6" id="KW-1133">Transmembrane helix</keyword>
<dbReference type="Proteomes" id="UP000229897">
    <property type="component" value="Chromosome"/>
</dbReference>
<keyword evidence="6" id="KW-0472">Membrane</keyword>
<dbReference type="OrthoDB" id="9806880at2"/>
<evidence type="ECO:0000256" key="1">
    <source>
        <dbReference type="ARBA" id="ARBA00005189"/>
    </source>
</evidence>
<feature type="domain" description="Phospholipid/glycerol acyltransferase" evidence="7">
    <location>
        <begin position="77"/>
        <end position="189"/>
    </location>
</feature>
<evidence type="ECO:0000256" key="3">
    <source>
        <dbReference type="ARBA" id="ARBA00022679"/>
    </source>
</evidence>
<keyword evidence="6" id="KW-0812">Transmembrane</keyword>
<dbReference type="GO" id="GO:0003841">
    <property type="term" value="F:1-acylglycerol-3-phosphate O-acyltransferase activity"/>
    <property type="evidence" value="ECO:0007669"/>
    <property type="project" value="TreeGrafter"/>
</dbReference>
<evidence type="ECO:0000313" key="8">
    <source>
        <dbReference type="EMBL" id="ATQ75256.1"/>
    </source>
</evidence>
<dbReference type="GO" id="GO:0006654">
    <property type="term" value="P:phosphatidic acid biosynthetic process"/>
    <property type="evidence" value="ECO:0007669"/>
    <property type="project" value="TreeGrafter"/>
</dbReference>
<keyword evidence="2" id="KW-0444">Lipid biosynthesis</keyword>
<dbReference type="SUPFAM" id="SSF69593">
    <property type="entry name" value="Glycerol-3-phosphate (1)-acyltransferase"/>
    <property type="match status" value="1"/>
</dbReference>
<dbReference type="EMBL" id="CP024608">
    <property type="protein sequence ID" value="ATQ75256.1"/>
    <property type="molecule type" value="Genomic_DNA"/>
</dbReference>
<evidence type="ECO:0000256" key="2">
    <source>
        <dbReference type="ARBA" id="ARBA00022516"/>
    </source>
</evidence>
<keyword evidence="3 8" id="KW-0808">Transferase</keyword>
<evidence type="ECO:0000256" key="6">
    <source>
        <dbReference type="SAM" id="Phobius"/>
    </source>
</evidence>
<dbReference type="PANTHER" id="PTHR10434:SF64">
    <property type="entry name" value="1-ACYL-SN-GLYCEROL-3-PHOSPHATE ACYLTRANSFERASE-RELATED"/>
    <property type="match status" value="1"/>
</dbReference>
<evidence type="ECO:0000313" key="9">
    <source>
        <dbReference type="Proteomes" id="UP000229897"/>
    </source>
</evidence>
<protein>
    <submittedName>
        <fullName evidence="8">1-acyl-sn-glycerol-3-phosphate acyltransferase</fullName>
    </submittedName>
</protein>